<comment type="caution">
    <text evidence="2">The sequence shown here is derived from an EMBL/GenBank/DDBJ whole genome shotgun (WGS) entry which is preliminary data.</text>
</comment>
<protein>
    <submittedName>
        <fullName evidence="2">Uncharacterized protein</fullName>
    </submittedName>
</protein>
<dbReference type="AlphaFoldDB" id="A0AAP0G7B5"/>
<proteinExistence type="predicted"/>
<name>A0AAP0G7B5_9ASPA</name>
<evidence type="ECO:0000313" key="3">
    <source>
        <dbReference type="Proteomes" id="UP001418222"/>
    </source>
</evidence>
<dbReference type="EMBL" id="JBBWWQ010000008">
    <property type="protein sequence ID" value="KAK8941460.1"/>
    <property type="molecule type" value="Genomic_DNA"/>
</dbReference>
<feature type="compositionally biased region" description="Low complexity" evidence="1">
    <location>
        <begin position="57"/>
        <end position="68"/>
    </location>
</feature>
<accession>A0AAP0G7B5</accession>
<dbReference type="PANTHER" id="PTHR36484:SF2">
    <property type="entry name" value="OS01G0558700 PROTEIN"/>
    <property type="match status" value="1"/>
</dbReference>
<evidence type="ECO:0000256" key="1">
    <source>
        <dbReference type="SAM" id="MobiDB-lite"/>
    </source>
</evidence>
<dbReference type="PANTHER" id="PTHR36484">
    <property type="entry name" value="OS01G0558700 PROTEIN"/>
    <property type="match status" value="1"/>
</dbReference>
<organism evidence="2 3">
    <name type="scientific">Platanthera zijinensis</name>
    <dbReference type="NCBI Taxonomy" id="2320716"/>
    <lineage>
        <taxon>Eukaryota</taxon>
        <taxon>Viridiplantae</taxon>
        <taxon>Streptophyta</taxon>
        <taxon>Embryophyta</taxon>
        <taxon>Tracheophyta</taxon>
        <taxon>Spermatophyta</taxon>
        <taxon>Magnoliopsida</taxon>
        <taxon>Liliopsida</taxon>
        <taxon>Asparagales</taxon>
        <taxon>Orchidaceae</taxon>
        <taxon>Orchidoideae</taxon>
        <taxon>Orchideae</taxon>
        <taxon>Orchidinae</taxon>
        <taxon>Platanthera</taxon>
    </lineage>
</organism>
<feature type="region of interest" description="Disordered" evidence="1">
    <location>
        <begin position="57"/>
        <end position="90"/>
    </location>
</feature>
<gene>
    <name evidence="2" type="ORF">KSP39_PZI009916</name>
</gene>
<sequence>MAGIGDRKAFAAKRKVEEEEAVEVKIDRPLLELDPVRLKEEIRRWAHAVVRYARQLSRVLSSSSSSSSSRRRSASSSFGTKSDEDAGDSA</sequence>
<keyword evidence="3" id="KW-1185">Reference proteome</keyword>
<evidence type="ECO:0000313" key="2">
    <source>
        <dbReference type="EMBL" id="KAK8941460.1"/>
    </source>
</evidence>
<reference evidence="2 3" key="1">
    <citation type="journal article" date="2022" name="Nat. Plants">
        <title>Genomes of leafy and leafless Platanthera orchids illuminate the evolution of mycoheterotrophy.</title>
        <authorList>
            <person name="Li M.H."/>
            <person name="Liu K.W."/>
            <person name="Li Z."/>
            <person name="Lu H.C."/>
            <person name="Ye Q.L."/>
            <person name="Zhang D."/>
            <person name="Wang J.Y."/>
            <person name="Li Y.F."/>
            <person name="Zhong Z.M."/>
            <person name="Liu X."/>
            <person name="Yu X."/>
            <person name="Liu D.K."/>
            <person name="Tu X.D."/>
            <person name="Liu B."/>
            <person name="Hao Y."/>
            <person name="Liao X.Y."/>
            <person name="Jiang Y.T."/>
            <person name="Sun W.H."/>
            <person name="Chen J."/>
            <person name="Chen Y.Q."/>
            <person name="Ai Y."/>
            <person name="Zhai J.W."/>
            <person name="Wu S.S."/>
            <person name="Zhou Z."/>
            <person name="Hsiao Y.Y."/>
            <person name="Wu W.L."/>
            <person name="Chen Y.Y."/>
            <person name="Lin Y.F."/>
            <person name="Hsu J.L."/>
            <person name="Li C.Y."/>
            <person name="Wang Z.W."/>
            <person name="Zhao X."/>
            <person name="Zhong W.Y."/>
            <person name="Ma X.K."/>
            <person name="Ma L."/>
            <person name="Huang J."/>
            <person name="Chen G.Z."/>
            <person name="Huang M.Z."/>
            <person name="Huang L."/>
            <person name="Peng D.H."/>
            <person name="Luo Y.B."/>
            <person name="Zou S.Q."/>
            <person name="Chen S.P."/>
            <person name="Lan S."/>
            <person name="Tsai W.C."/>
            <person name="Van de Peer Y."/>
            <person name="Liu Z.J."/>
        </authorList>
    </citation>
    <scope>NUCLEOTIDE SEQUENCE [LARGE SCALE GENOMIC DNA]</scope>
    <source>
        <strain evidence="2">Lor287</strain>
    </source>
</reference>
<dbReference type="Proteomes" id="UP001418222">
    <property type="component" value="Unassembled WGS sequence"/>
</dbReference>